<keyword evidence="4" id="KW-1185">Reference proteome</keyword>
<accession>A0A226BWW2</accession>
<feature type="domain" description="Transposase IS66 zinc-finger binding" evidence="2">
    <location>
        <begin position="57"/>
        <end position="101"/>
    </location>
</feature>
<evidence type="ECO:0000259" key="2">
    <source>
        <dbReference type="Pfam" id="PF13005"/>
    </source>
</evidence>
<dbReference type="InterPro" id="IPR024474">
    <property type="entry name" value="Znf_dom_IS66"/>
</dbReference>
<dbReference type="Pfam" id="PF13005">
    <property type="entry name" value="zf-IS66"/>
    <property type="match status" value="1"/>
</dbReference>
<organism evidence="3 4">
    <name type="scientific">Natranaerobius trueperi</name>
    <dbReference type="NCBI Taxonomy" id="759412"/>
    <lineage>
        <taxon>Bacteria</taxon>
        <taxon>Bacillati</taxon>
        <taxon>Bacillota</taxon>
        <taxon>Clostridia</taxon>
        <taxon>Natranaerobiales</taxon>
        <taxon>Natranaerobiaceae</taxon>
        <taxon>Natranaerobius</taxon>
    </lineage>
</organism>
<feature type="compositionally biased region" description="Basic and acidic residues" evidence="1">
    <location>
        <begin position="9"/>
        <end position="21"/>
    </location>
</feature>
<protein>
    <submittedName>
        <fullName evidence="3">IS66 family transposase</fullName>
    </submittedName>
</protein>
<gene>
    <name evidence="3" type="ORF">CDO51_13315</name>
</gene>
<sequence length="114" mass="13183">PDQMQLFNETEKEADVSAKEPELEEITYKRRKSKGQRDIQLEGLEEEVVEHRLSSEEQVCSCCGDNLHEMSTEERRELKIVPAKAKVLKHIKYVYSCRKCDKENTTTPVKTAPS</sequence>
<dbReference type="EMBL" id="NIQC01000103">
    <property type="protein sequence ID" value="OWZ82607.1"/>
    <property type="molecule type" value="Genomic_DNA"/>
</dbReference>
<dbReference type="AlphaFoldDB" id="A0A226BWW2"/>
<proteinExistence type="predicted"/>
<evidence type="ECO:0000256" key="1">
    <source>
        <dbReference type="SAM" id="MobiDB-lite"/>
    </source>
</evidence>
<evidence type="ECO:0000313" key="3">
    <source>
        <dbReference type="EMBL" id="OWZ82607.1"/>
    </source>
</evidence>
<dbReference type="Proteomes" id="UP000214588">
    <property type="component" value="Unassembled WGS sequence"/>
</dbReference>
<feature type="non-terminal residue" evidence="3">
    <location>
        <position position="114"/>
    </location>
</feature>
<reference evidence="3 4" key="1">
    <citation type="submission" date="2017-06" db="EMBL/GenBank/DDBJ databases">
        <title>Draft Genome Sequence of Natranaerobius trueperi halophilic, alkalithermophilic bacteria from soda lakes.</title>
        <authorList>
            <person name="Zhao B."/>
        </authorList>
    </citation>
    <scope>NUCLEOTIDE SEQUENCE [LARGE SCALE GENOMIC DNA]</scope>
    <source>
        <strain evidence="3 4">DSM 18760</strain>
    </source>
</reference>
<evidence type="ECO:0000313" key="4">
    <source>
        <dbReference type="Proteomes" id="UP000214588"/>
    </source>
</evidence>
<dbReference type="RefSeq" id="WP_205842276.1">
    <property type="nucleotide sequence ID" value="NZ_NIQC01000103.1"/>
</dbReference>
<comment type="caution">
    <text evidence="3">The sequence shown here is derived from an EMBL/GenBank/DDBJ whole genome shotgun (WGS) entry which is preliminary data.</text>
</comment>
<feature type="non-terminal residue" evidence="3">
    <location>
        <position position="1"/>
    </location>
</feature>
<name>A0A226BWW2_9FIRM</name>
<feature type="region of interest" description="Disordered" evidence="1">
    <location>
        <begin position="1"/>
        <end position="21"/>
    </location>
</feature>